<dbReference type="PANTHER" id="PTHR23501">
    <property type="entry name" value="MAJOR FACILITATOR SUPERFAMILY"/>
    <property type="match status" value="1"/>
</dbReference>
<evidence type="ECO:0000256" key="4">
    <source>
        <dbReference type="ARBA" id="ARBA00023136"/>
    </source>
</evidence>
<name>A0A229X7W1_9EURO</name>
<evidence type="ECO:0000313" key="7">
    <source>
        <dbReference type="Proteomes" id="UP000215289"/>
    </source>
</evidence>
<evidence type="ECO:0008006" key="8">
    <source>
        <dbReference type="Google" id="ProtNLM"/>
    </source>
</evidence>
<evidence type="ECO:0000256" key="2">
    <source>
        <dbReference type="ARBA" id="ARBA00022692"/>
    </source>
</evidence>
<keyword evidence="4 5" id="KW-0472">Membrane</keyword>
<feature type="transmembrane region" description="Helical" evidence="5">
    <location>
        <begin position="124"/>
        <end position="145"/>
    </location>
</feature>
<gene>
    <name evidence="6" type="ORF">CFD26_106458</name>
</gene>
<dbReference type="Gene3D" id="1.20.1250.20">
    <property type="entry name" value="MFS general substrate transporter like domains"/>
    <property type="match status" value="1"/>
</dbReference>
<accession>A0A229X7W1</accession>
<dbReference type="GO" id="GO:0005886">
    <property type="term" value="C:plasma membrane"/>
    <property type="evidence" value="ECO:0007669"/>
    <property type="project" value="TreeGrafter"/>
</dbReference>
<organism evidence="6 7">
    <name type="scientific">Aspergillus turcosus</name>
    <dbReference type="NCBI Taxonomy" id="1245748"/>
    <lineage>
        <taxon>Eukaryota</taxon>
        <taxon>Fungi</taxon>
        <taxon>Dikarya</taxon>
        <taxon>Ascomycota</taxon>
        <taxon>Pezizomycotina</taxon>
        <taxon>Eurotiomycetes</taxon>
        <taxon>Eurotiomycetidae</taxon>
        <taxon>Eurotiales</taxon>
        <taxon>Aspergillaceae</taxon>
        <taxon>Aspergillus</taxon>
        <taxon>Aspergillus subgen. Fumigati</taxon>
    </lineage>
</organism>
<protein>
    <recommendedName>
        <fullName evidence="8">Major facilitator superfamily (MFS) profile domain-containing protein</fullName>
    </recommendedName>
</protein>
<keyword evidence="7" id="KW-1185">Reference proteome</keyword>
<proteinExistence type="predicted"/>
<dbReference type="Proteomes" id="UP000215289">
    <property type="component" value="Unassembled WGS sequence"/>
</dbReference>
<feature type="transmembrane region" description="Helical" evidence="5">
    <location>
        <begin position="20"/>
        <end position="37"/>
    </location>
</feature>
<sequence>MVMLALEWGGGRYAWNSAPVIGLFVGFAVVMIVFILWELRTGPQAMVPFLLLRSRSVIFSLLFAFFFVGSFVIPVYYLPEWFQVVKAASPLRSGIMLLPSVCTQIAGSLVSGIAAKFVRYYNPWAFAGSAFLCVATGLYTTFTAFTTSSGHWVGFQVLQGLGCGFAAQMPLLTVQHVLQEKPKHVPMGISTVLFAQYFGSAVMQSISGAIFTNKLIKELLSRALLSAEQVEMLLGAGNSKVQETAREAFPHLERRHCGLQ</sequence>
<feature type="transmembrane region" description="Helical" evidence="5">
    <location>
        <begin position="157"/>
        <end position="178"/>
    </location>
</feature>
<dbReference type="SUPFAM" id="SSF103473">
    <property type="entry name" value="MFS general substrate transporter"/>
    <property type="match status" value="1"/>
</dbReference>
<dbReference type="PANTHER" id="PTHR23501:SF198">
    <property type="entry name" value="AZOLE RESISTANCE PROTEIN 1-RELATED"/>
    <property type="match status" value="1"/>
</dbReference>
<evidence type="ECO:0000313" key="6">
    <source>
        <dbReference type="EMBL" id="RLL97998.1"/>
    </source>
</evidence>
<comment type="subcellular location">
    <subcellularLocation>
        <location evidence="1">Membrane</location>
        <topology evidence="1">Multi-pass membrane protein</topology>
    </subcellularLocation>
</comment>
<dbReference type="GO" id="GO:0022857">
    <property type="term" value="F:transmembrane transporter activity"/>
    <property type="evidence" value="ECO:0007669"/>
    <property type="project" value="TreeGrafter"/>
</dbReference>
<evidence type="ECO:0000256" key="5">
    <source>
        <dbReference type="SAM" id="Phobius"/>
    </source>
</evidence>
<dbReference type="InterPro" id="IPR036259">
    <property type="entry name" value="MFS_trans_sf"/>
</dbReference>
<reference evidence="6 7" key="1">
    <citation type="submission" date="2018-08" db="EMBL/GenBank/DDBJ databases">
        <title>Draft genome sequences of two Aspergillus turcosus clinical strains isolated from bronchoalveolar lavage fluid: one azole-susceptible and the other azole-resistant.</title>
        <authorList>
            <person name="Parent-Michaud M."/>
            <person name="Dufresne P.J."/>
            <person name="Fournier E."/>
            <person name="Martineau C."/>
            <person name="Moreira S."/>
            <person name="Perkins V."/>
            <person name="De Repentigny L."/>
            <person name="Dufresne S.F."/>
        </authorList>
    </citation>
    <scope>NUCLEOTIDE SEQUENCE [LARGE SCALE GENOMIC DNA]</scope>
    <source>
        <strain evidence="6">HMR AF 1038</strain>
    </source>
</reference>
<keyword evidence="2 5" id="KW-0812">Transmembrane</keyword>
<evidence type="ECO:0000256" key="3">
    <source>
        <dbReference type="ARBA" id="ARBA00022989"/>
    </source>
</evidence>
<keyword evidence="3 5" id="KW-1133">Transmembrane helix</keyword>
<feature type="transmembrane region" description="Helical" evidence="5">
    <location>
        <begin position="97"/>
        <end position="117"/>
    </location>
</feature>
<feature type="transmembrane region" description="Helical" evidence="5">
    <location>
        <begin position="57"/>
        <end position="77"/>
    </location>
</feature>
<dbReference type="OrthoDB" id="10021397at2759"/>
<comment type="caution">
    <text evidence="6">The sequence shown here is derived from an EMBL/GenBank/DDBJ whole genome shotgun (WGS) entry which is preliminary data.</text>
</comment>
<evidence type="ECO:0000256" key="1">
    <source>
        <dbReference type="ARBA" id="ARBA00004141"/>
    </source>
</evidence>
<dbReference type="EMBL" id="NIDN02000063">
    <property type="protein sequence ID" value="RLL97998.1"/>
    <property type="molecule type" value="Genomic_DNA"/>
</dbReference>
<dbReference type="AlphaFoldDB" id="A0A229X7W1"/>